<evidence type="ECO:0000259" key="2">
    <source>
        <dbReference type="Pfam" id="PF25275"/>
    </source>
</evidence>
<evidence type="ECO:0000313" key="3">
    <source>
        <dbReference type="EMBL" id="KKB57114.1"/>
    </source>
</evidence>
<dbReference type="Proteomes" id="UP000033047">
    <property type="component" value="Unassembled WGS sequence"/>
</dbReference>
<dbReference type="STRING" id="927665.HMPREF1535_01766"/>
<feature type="transmembrane region" description="Helical" evidence="1">
    <location>
        <begin position="149"/>
        <end position="173"/>
    </location>
</feature>
<evidence type="ECO:0000256" key="1">
    <source>
        <dbReference type="SAM" id="Phobius"/>
    </source>
</evidence>
<organism evidence="3 4">
    <name type="scientific">Parabacteroides goldsteinii DSM 19448 = WAL 12034</name>
    <dbReference type="NCBI Taxonomy" id="927665"/>
    <lineage>
        <taxon>Bacteria</taxon>
        <taxon>Pseudomonadati</taxon>
        <taxon>Bacteroidota</taxon>
        <taxon>Bacteroidia</taxon>
        <taxon>Bacteroidales</taxon>
        <taxon>Tannerellaceae</taxon>
        <taxon>Parabacteroides</taxon>
    </lineage>
</organism>
<feature type="transmembrane region" description="Helical" evidence="1">
    <location>
        <begin position="22"/>
        <end position="43"/>
    </location>
</feature>
<feature type="domain" description="Golvesin/Xly CBD-like" evidence="2">
    <location>
        <begin position="982"/>
        <end position="1103"/>
    </location>
</feature>
<dbReference type="AlphaFoldDB" id="A0A0F5JHB9"/>
<dbReference type="Pfam" id="PF25275">
    <property type="entry name" value="Golvesin_C"/>
    <property type="match status" value="1"/>
</dbReference>
<feature type="transmembrane region" description="Helical" evidence="1">
    <location>
        <begin position="180"/>
        <end position="202"/>
    </location>
</feature>
<feature type="transmembrane region" description="Helical" evidence="1">
    <location>
        <begin position="230"/>
        <end position="247"/>
    </location>
</feature>
<comment type="caution">
    <text evidence="3">The sequence shown here is derived from an EMBL/GenBank/DDBJ whole genome shotgun (WGS) entry which is preliminary data.</text>
</comment>
<feature type="transmembrane region" description="Helical" evidence="1">
    <location>
        <begin position="118"/>
        <end position="137"/>
    </location>
</feature>
<keyword evidence="1" id="KW-1133">Transmembrane helix</keyword>
<dbReference type="RefSeq" id="WP_009860440.1">
    <property type="nucleotide sequence ID" value="NZ_KQ033912.1"/>
</dbReference>
<evidence type="ECO:0000313" key="4">
    <source>
        <dbReference type="Proteomes" id="UP000033047"/>
    </source>
</evidence>
<keyword evidence="1" id="KW-0472">Membrane</keyword>
<dbReference type="PATRIC" id="fig|927665.4.peg.1805"/>
<keyword evidence="1" id="KW-0812">Transmembrane</keyword>
<proteinExistence type="predicted"/>
<name>A0A0F5JHB9_9BACT</name>
<dbReference type="HOGENOM" id="CLU_284665_0_0_10"/>
<accession>A0A0F5JHB9</accession>
<dbReference type="InterPro" id="IPR033803">
    <property type="entry name" value="CBD-like_Golvesin-Xly"/>
</dbReference>
<feature type="transmembrane region" description="Helical" evidence="1">
    <location>
        <begin position="63"/>
        <end position="81"/>
    </location>
</feature>
<protein>
    <recommendedName>
        <fullName evidence="2">Golvesin/Xly CBD-like domain-containing protein</fullName>
    </recommendedName>
</protein>
<reference evidence="3 4" key="1">
    <citation type="submission" date="2013-04" db="EMBL/GenBank/DDBJ databases">
        <title>The Genome Sequence of Parabacteroides goldsteinii DSM 19448.</title>
        <authorList>
            <consortium name="The Broad Institute Genomics Platform"/>
            <person name="Earl A."/>
            <person name="Ward D."/>
            <person name="Feldgarden M."/>
            <person name="Gevers D."/>
            <person name="Martens E."/>
            <person name="Sakamoto M."/>
            <person name="Benno Y."/>
            <person name="Song Y."/>
            <person name="Liu C."/>
            <person name="Lee J."/>
            <person name="Bolanos M."/>
            <person name="Vaisanen M.L."/>
            <person name="Finegold S.M."/>
            <person name="Walker B."/>
            <person name="Young S."/>
            <person name="Zeng Q."/>
            <person name="Gargeya S."/>
            <person name="Fitzgerald M."/>
            <person name="Haas B."/>
            <person name="Abouelleil A."/>
            <person name="Allen A.W."/>
            <person name="Alvarado L."/>
            <person name="Arachchi H.M."/>
            <person name="Berlin A.M."/>
            <person name="Chapman S.B."/>
            <person name="Gainer-Dewar J."/>
            <person name="Goldberg J."/>
            <person name="Griggs A."/>
            <person name="Gujja S."/>
            <person name="Hansen M."/>
            <person name="Howarth C."/>
            <person name="Imamovic A."/>
            <person name="Ireland A."/>
            <person name="Larimer J."/>
            <person name="McCowan C."/>
            <person name="Murphy C."/>
            <person name="Pearson M."/>
            <person name="Poon T.W."/>
            <person name="Priest M."/>
            <person name="Roberts A."/>
            <person name="Saif S."/>
            <person name="Shea T."/>
            <person name="Sisk P."/>
            <person name="Sykes S."/>
            <person name="Wortman J."/>
            <person name="Nusbaum C."/>
            <person name="Birren B."/>
        </authorList>
    </citation>
    <scope>NUCLEOTIDE SEQUENCE [LARGE SCALE GENOMIC DNA]</scope>
    <source>
        <strain evidence="3 4">DSM 19448</strain>
    </source>
</reference>
<gene>
    <name evidence="3" type="ORF">HMPREF1535_01766</name>
</gene>
<sequence length="1105" mass="127052">MSFVNNIQSVAKYESKILIRSWFFKVFTVLALLILGFFDFGMLVADNGGGMWMLKALPSNLPYLNLLLLNTGQAVISIFLASEFLKRDKKLDTSEVFYVRPLSNAEYVIGKIWGNLRVFLILNLIVMGMALIFNFIGSGMSVDWLSYPVYFLLISIPTLIFIIGLSIFLMLVLKNQALTFIILLGYIGLTLFYISDKFYYLFDYMAYSLPLVKSTIVGFTNLEVVLNHRAIYFFAGLAFIFFTIFLFRRLPNSSRSNYPWLFLSFCMLLISGAAGYKHVHSILGEGEVRTLYTEINNKYVNTPKMIINQYDISLEQQPERVVSEVEMKGMALQPATVFTFCLNPGLQVEEIKRGGKPLDFKRDNQILLVDFGEEVLPGDTVSFSIRYSGKIDSKFCYLDIPAEVLQKERRDFLFNIDKQYVFQTPDYLLFTPETYWYPRPGTSYSNMSPDWQQTYFSKFGLRVKPLPGLTPLSQGEGVKGEDGVYSFASEYPAQAISVIVGKYKQQSLESDSTLYSIWHIEGNDYYTATFDSILDTIPSFIRNMRDNLERNYKLSYPFSRFSIVEVPVQFSTYTRAWSQAQEAVQPEMVLFPEKGCMFGQLDVDKMWRNQVKWSKRGGREITEEEAKIRTLNNFFWIFQRPEGNYNFSSSGRGNYNISSQANPYFLFPQLYNYRYNIFSPEWPVANTAIELYLQKKSDNYGWEREINGISNNEKASLLMEKQTFKELLGNVEYRDLLENIISLKTYRLFAIPEINIGVNAFRDSLYTLLERNTFRNIQFESLLDTLGMISHADIRSGLEEWLHPTPLPIYSLGRPEVTKITNRGQESFVLKMQVSNNSDYDGIIHIDIQGVGRSSQNDIDPRTSRKIPLEAHQTKELVSVWEDAPRDVTVNTLISGNLPSVINQPVGNIRQERRQNIDAEGDFIISDSSFGTEGEIIVDNEDSTLFILSEPDVVGLLPKWLDKVEDTSFKYSGVSSWRPPLEWTATTNANYYGKYIRSAYVIKSGNGSQTATWKIPVPSEGTYDAYYYVSKDNELRYNDRAQGEYRFRIRQGEESEDAYINLRKANEGWEQLGVYYFVADTAYITLTNECKLRSVTADAVKLVKR</sequence>
<dbReference type="EMBL" id="AQHV01000010">
    <property type="protein sequence ID" value="KKB57114.1"/>
    <property type="molecule type" value="Genomic_DNA"/>
</dbReference>
<feature type="transmembrane region" description="Helical" evidence="1">
    <location>
        <begin position="259"/>
        <end position="276"/>
    </location>
</feature>